<protein>
    <submittedName>
        <fullName evidence="1">Uncharacterized protein</fullName>
    </submittedName>
</protein>
<reference evidence="2" key="2">
    <citation type="journal article" date="2017" name="Plant Physiol. Biochem.">
        <title>Differential oxidative and antioxidative response of duckweed Lemna minor toward plant growth promoting/inhibiting bacteria.</title>
        <authorList>
            <person name="Ishizawa H."/>
            <person name="Kuroda M."/>
            <person name="Morikawa M."/>
            <person name="Ike M."/>
        </authorList>
    </citation>
    <scope>NUCLEOTIDE SEQUENCE [LARGE SCALE GENOMIC DNA]</scope>
    <source>
        <strain evidence="2">M6</strain>
    </source>
</reference>
<name>A0A3G9G6R0_9CAUL</name>
<accession>A0A3G9G6R0</accession>
<dbReference type="EMBL" id="AP018827">
    <property type="protein sequence ID" value="BBF79929.1"/>
    <property type="molecule type" value="Genomic_DNA"/>
</dbReference>
<organism evidence="1 2">
    <name type="scientific">Asticcacaulis excentricus</name>
    <dbReference type="NCBI Taxonomy" id="78587"/>
    <lineage>
        <taxon>Bacteria</taxon>
        <taxon>Pseudomonadati</taxon>
        <taxon>Pseudomonadota</taxon>
        <taxon>Alphaproteobacteria</taxon>
        <taxon>Caulobacterales</taxon>
        <taxon>Caulobacteraceae</taxon>
        <taxon>Asticcacaulis</taxon>
    </lineage>
</organism>
<sequence>MQTYRHDGVETGEYDPDTFQVIREGGTGETVTVSEVF</sequence>
<proteinExistence type="predicted"/>
<gene>
    <name evidence="1" type="ORF">EM6_0506</name>
</gene>
<dbReference type="Proteomes" id="UP000278756">
    <property type="component" value="Chromosome 1"/>
</dbReference>
<reference evidence="2" key="1">
    <citation type="journal article" date="2017" name="Biotechnol. Biofuels">
        <title>Evaluation of environmental bacterial communities as a factor affecting the growth of duckweed Lemna minor.</title>
        <authorList>
            <person name="Ishizawa H."/>
            <person name="Kuroda M."/>
            <person name="Morikawa M."/>
            <person name="Ike M."/>
        </authorList>
    </citation>
    <scope>NUCLEOTIDE SEQUENCE [LARGE SCALE GENOMIC DNA]</scope>
    <source>
        <strain evidence="2">M6</strain>
    </source>
</reference>
<dbReference type="AlphaFoldDB" id="A0A3G9G6R0"/>
<evidence type="ECO:0000313" key="2">
    <source>
        <dbReference type="Proteomes" id="UP000278756"/>
    </source>
</evidence>
<evidence type="ECO:0000313" key="1">
    <source>
        <dbReference type="EMBL" id="BBF79929.1"/>
    </source>
</evidence>